<sequence length="96" mass="10691">MAEWSLFTNHANVLLAITRNPDIRLRELAAEVGISERAVKRIVADLERAGYLQRERHGRRNHYQINTEAAVATPIARGVHLGALITALLPMIAQSI</sequence>
<proteinExistence type="predicted"/>
<accession>A0A2A9HD43</accession>
<dbReference type="RefSeq" id="WP_098502421.1">
    <property type="nucleotide sequence ID" value="NZ_PDJQ01000001.1"/>
</dbReference>
<evidence type="ECO:0000313" key="1">
    <source>
        <dbReference type="EMBL" id="PFG72926.1"/>
    </source>
</evidence>
<organism evidence="1 2">
    <name type="scientific">Tepidiforma thermophila (strain KCTC 52669 / CGMCC 1.13589 / G233)</name>
    <dbReference type="NCBI Taxonomy" id="2761530"/>
    <lineage>
        <taxon>Bacteria</taxon>
        <taxon>Bacillati</taxon>
        <taxon>Chloroflexota</taxon>
        <taxon>Tepidiformia</taxon>
        <taxon>Tepidiformales</taxon>
        <taxon>Tepidiformaceae</taxon>
        <taxon>Tepidiforma</taxon>
    </lineage>
</organism>
<gene>
    <name evidence="1" type="ORF">A9A59_0119</name>
</gene>
<name>A0A2A9HD43_TEPT2</name>
<reference evidence="1 2" key="1">
    <citation type="submission" date="2017-09" db="EMBL/GenBank/DDBJ databases">
        <title>Sequencing the genomes of two abundant thermophiles in Great Basin hot springs: Thermocrinis jamiesonii and novel Chloroflexi Thermoflexus hugenholtzii.</title>
        <authorList>
            <person name="Hedlund B."/>
        </authorList>
    </citation>
    <scope>NUCLEOTIDE SEQUENCE [LARGE SCALE GENOMIC DNA]</scope>
    <source>
        <strain evidence="1 2">G233</strain>
    </source>
</reference>
<dbReference type="Pfam" id="PF13412">
    <property type="entry name" value="HTH_24"/>
    <property type="match status" value="1"/>
</dbReference>
<dbReference type="InterPro" id="IPR036388">
    <property type="entry name" value="WH-like_DNA-bd_sf"/>
</dbReference>
<evidence type="ECO:0000313" key="2">
    <source>
        <dbReference type="Proteomes" id="UP000223071"/>
    </source>
</evidence>
<dbReference type="AlphaFoldDB" id="A0A2A9HD43"/>
<dbReference type="InterPro" id="IPR011991">
    <property type="entry name" value="ArsR-like_HTH"/>
</dbReference>
<comment type="caution">
    <text evidence="1">The sequence shown here is derived from an EMBL/GenBank/DDBJ whole genome shotgun (WGS) entry which is preliminary data.</text>
</comment>
<protein>
    <submittedName>
        <fullName evidence="1">MarR family protein</fullName>
    </submittedName>
</protein>
<dbReference type="EMBL" id="PDJQ01000001">
    <property type="protein sequence ID" value="PFG72926.1"/>
    <property type="molecule type" value="Genomic_DNA"/>
</dbReference>
<dbReference type="Gene3D" id="1.10.10.10">
    <property type="entry name" value="Winged helix-like DNA-binding domain superfamily/Winged helix DNA-binding domain"/>
    <property type="match status" value="1"/>
</dbReference>
<dbReference type="SUPFAM" id="SSF46785">
    <property type="entry name" value="Winged helix' DNA-binding domain"/>
    <property type="match status" value="1"/>
</dbReference>
<keyword evidence="2" id="KW-1185">Reference proteome</keyword>
<dbReference type="InterPro" id="IPR036390">
    <property type="entry name" value="WH_DNA-bd_sf"/>
</dbReference>
<dbReference type="CDD" id="cd00090">
    <property type="entry name" value="HTH_ARSR"/>
    <property type="match status" value="1"/>
</dbReference>
<dbReference type="Proteomes" id="UP000223071">
    <property type="component" value="Unassembled WGS sequence"/>
</dbReference>